<reference evidence="1 2" key="1">
    <citation type="submission" date="2015-11" db="EMBL/GenBank/DDBJ databases">
        <title>Expanding the genomic diversity of Burkholderia species for the development of highly accurate diagnostics.</title>
        <authorList>
            <person name="Sahl J."/>
            <person name="Keim P."/>
            <person name="Wagner D."/>
        </authorList>
    </citation>
    <scope>NUCLEOTIDE SEQUENCE [LARGE SCALE GENOMIC DNA]</scope>
    <source>
        <strain evidence="1 2">TSV85</strain>
    </source>
</reference>
<dbReference type="OrthoDB" id="6868042at2"/>
<protein>
    <submittedName>
        <fullName evidence="1">Uncharacterized protein</fullName>
    </submittedName>
</protein>
<dbReference type="AlphaFoldDB" id="A0A118DNP8"/>
<accession>A0A118DNP8</accession>
<proteinExistence type="predicted"/>
<dbReference type="RefSeq" id="WP_059517524.1">
    <property type="nucleotide sequence ID" value="NZ_LOWA01000032.1"/>
</dbReference>
<comment type="caution">
    <text evidence="1">The sequence shown here is derived from an EMBL/GenBank/DDBJ whole genome shotgun (WGS) entry which is preliminary data.</text>
</comment>
<name>A0A118DNP8_9BURK</name>
<gene>
    <name evidence="1" type="ORF">WS67_14755</name>
</gene>
<dbReference type="Proteomes" id="UP000062788">
    <property type="component" value="Unassembled WGS sequence"/>
</dbReference>
<keyword evidence="2" id="KW-1185">Reference proteome</keyword>
<evidence type="ECO:0000313" key="1">
    <source>
        <dbReference type="EMBL" id="KVE26841.1"/>
    </source>
</evidence>
<sequence>MRPGDIVLSVARQDDPVGTKLPRVLIRAGQWLKASFFGKADPEVPIVHAAIAIDDDRVIESVGEGIVETNLNDDPQRSALIYSCFGDRLAEAAVIAAQQFYDNGAVASIPARYSKWAAMLSIFRNSSYGADLSERINESVDIGSASFCSQFVANCYEVGNLYMSANLLPPPPPVFQLRPSAMTPYDLALQCESDGRFALTGFWDEGTQVNFAS</sequence>
<organism evidence="1 2">
    <name type="scientific">Burkholderia singularis</name>
    <dbReference type="NCBI Taxonomy" id="1503053"/>
    <lineage>
        <taxon>Bacteria</taxon>
        <taxon>Pseudomonadati</taxon>
        <taxon>Pseudomonadota</taxon>
        <taxon>Betaproteobacteria</taxon>
        <taxon>Burkholderiales</taxon>
        <taxon>Burkholderiaceae</taxon>
        <taxon>Burkholderia</taxon>
        <taxon>pseudomallei group</taxon>
    </lineage>
</organism>
<dbReference type="EMBL" id="LOWA01000032">
    <property type="protein sequence ID" value="KVE26841.1"/>
    <property type="molecule type" value="Genomic_DNA"/>
</dbReference>
<dbReference type="Gene3D" id="3.90.1720.10">
    <property type="entry name" value="endopeptidase domain like (from Nostoc punctiforme)"/>
    <property type="match status" value="1"/>
</dbReference>
<evidence type="ECO:0000313" key="2">
    <source>
        <dbReference type="Proteomes" id="UP000062788"/>
    </source>
</evidence>